<proteinExistence type="predicted"/>
<dbReference type="InterPro" id="IPR029058">
    <property type="entry name" value="AB_hydrolase_fold"/>
</dbReference>
<evidence type="ECO:0000313" key="3">
    <source>
        <dbReference type="EMBL" id="KKS42959.1"/>
    </source>
</evidence>
<gene>
    <name evidence="3" type="ORF">UV06_C0004G0094</name>
</gene>
<dbReference type="EMBL" id="LCDA01000004">
    <property type="protein sequence ID" value="KKS42959.1"/>
    <property type="molecule type" value="Genomic_DNA"/>
</dbReference>
<evidence type="ECO:0000313" key="4">
    <source>
        <dbReference type="Proteomes" id="UP000033854"/>
    </source>
</evidence>
<feature type="region of interest" description="Disordered" evidence="1">
    <location>
        <begin position="218"/>
        <end position="247"/>
    </location>
</feature>
<reference evidence="3 4" key="1">
    <citation type="journal article" date="2015" name="Nature">
        <title>rRNA introns, odd ribosomes, and small enigmatic genomes across a large radiation of phyla.</title>
        <authorList>
            <person name="Brown C.T."/>
            <person name="Hug L.A."/>
            <person name="Thomas B.C."/>
            <person name="Sharon I."/>
            <person name="Castelle C.J."/>
            <person name="Singh A."/>
            <person name="Wilkins M.J."/>
            <person name="Williams K.H."/>
            <person name="Banfield J.F."/>
        </authorList>
    </citation>
    <scope>NUCLEOTIDE SEQUENCE [LARGE SCALE GENOMIC DNA]</scope>
</reference>
<dbReference type="Gene3D" id="3.40.50.1820">
    <property type="entry name" value="alpha/beta hydrolase"/>
    <property type="match status" value="1"/>
</dbReference>
<feature type="domain" description="Dienelactone hydrolase" evidence="2">
    <location>
        <begin position="77"/>
        <end position="201"/>
    </location>
</feature>
<comment type="caution">
    <text evidence="3">The sequence shown here is derived from an EMBL/GenBank/DDBJ whole genome shotgun (WGS) entry which is preliminary data.</text>
</comment>
<name>A0A0G0Z2E9_9BACT</name>
<protein>
    <recommendedName>
        <fullName evidence="2">Dienelactone hydrolase domain-containing protein</fullName>
    </recommendedName>
</protein>
<evidence type="ECO:0000259" key="2">
    <source>
        <dbReference type="Pfam" id="PF01738"/>
    </source>
</evidence>
<dbReference type="InterPro" id="IPR002925">
    <property type="entry name" value="Dienelactn_hydro"/>
</dbReference>
<evidence type="ECO:0000256" key="1">
    <source>
        <dbReference type="SAM" id="MobiDB-lite"/>
    </source>
</evidence>
<accession>A0A0G0Z2E9</accession>
<sequence length="247" mass="27189">MEIEIPIQSILLKASLEIPSEAYGLIIFAHGTGSGRMSPRNVFVAEQLNRGNLATLLFDLLTEDEEKEADNRFNIDLLTERLIAVTRWCMENEKTNGLKIGYFGASTGSAAALSAAAFWGTKIRAVVSRGGRPDLAMDELDLIEAPVLLIVGSEDKKVIELNRKAYVKIGCAKKVEIVAGATHLFEEEGALEKVAELAENWFKKFLFDESVKERVASISQEDRTKEITKESGPEIANDRDAVKTTGE</sequence>
<organism evidence="3 4">
    <name type="scientific">Candidatus Collierbacteria bacterium GW2011_GWA2_42_17</name>
    <dbReference type="NCBI Taxonomy" id="1618378"/>
    <lineage>
        <taxon>Bacteria</taxon>
        <taxon>Candidatus Collieribacteriota</taxon>
    </lineage>
</organism>
<dbReference type="AlphaFoldDB" id="A0A0G0Z2E9"/>
<dbReference type="GO" id="GO:0016787">
    <property type="term" value="F:hydrolase activity"/>
    <property type="evidence" value="ECO:0007669"/>
    <property type="project" value="InterPro"/>
</dbReference>
<dbReference type="Pfam" id="PF01738">
    <property type="entry name" value="DLH"/>
    <property type="match status" value="1"/>
</dbReference>
<dbReference type="SUPFAM" id="SSF53474">
    <property type="entry name" value="alpha/beta-Hydrolases"/>
    <property type="match status" value="1"/>
</dbReference>
<dbReference type="Proteomes" id="UP000033854">
    <property type="component" value="Unassembled WGS sequence"/>
</dbReference>